<feature type="transmembrane region" description="Helical" evidence="1">
    <location>
        <begin position="647"/>
        <end position="666"/>
    </location>
</feature>
<dbReference type="AlphaFoldDB" id="A0A4R8DMJ0"/>
<evidence type="ECO:0000259" key="2">
    <source>
        <dbReference type="SMART" id="SM00460"/>
    </source>
</evidence>
<keyword evidence="1" id="KW-0472">Membrane</keyword>
<dbReference type="InterPro" id="IPR024618">
    <property type="entry name" value="DUF3857"/>
</dbReference>
<evidence type="ECO:0000256" key="1">
    <source>
        <dbReference type="SAM" id="Phobius"/>
    </source>
</evidence>
<keyword evidence="1" id="KW-1133">Transmembrane helix</keyword>
<accession>A0A4R8DMJ0</accession>
<dbReference type="SUPFAM" id="SSF54001">
    <property type="entry name" value="Cysteine proteinases"/>
    <property type="match status" value="1"/>
</dbReference>
<dbReference type="EMBL" id="SODV01000001">
    <property type="protein sequence ID" value="TDW99211.1"/>
    <property type="molecule type" value="Genomic_DNA"/>
</dbReference>
<dbReference type="RefSeq" id="WP_133989735.1">
    <property type="nucleotide sequence ID" value="NZ_SODV01000001.1"/>
</dbReference>
<evidence type="ECO:0000313" key="4">
    <source>
        <dbReference type="Proteomes" id="UP000294498"/>
    </source>
</evidence>
<dbReference type="InterPro" id="IPR002931">
    <property type="entry name" value="Transglutaminase-like"/>
</dbReference>
<keyword evidence="4" id="KW-1185">Reference proteome</keyword>
<dbReference type="InterPro" id="IPR038765">
    <property type="entry name" value="Papain-like_cys_pep_sf"/>
</dbReference>
<gene>
    <name evidence="3" type="ORF">EDB95_0220</name>
</gene>
<keyword evidence="1" id="KW-0812">Transmembrane</keyword>
<name>A0A4R8DMJ0_9BACT</name>
<sequence length="672" mass="76265">MKQWWWLLLVTQVTAQGVRVGPVPGWVKEYPVHIDEALALRDMEDGYVHFLADRQFNIATASTYHRNVLCLETEAGVQNASQVSVGFDPSYEQVVFHYIRIIRGAKVIDALKPGGFKILHQEKDIYKSIYNGGLTAMLFLKDVRKGDRVDFAYSVNGNNPVFQDKFSETLDAGYSVPVTHLRYRVVCPEGRDLRVRKSESVLPDPQMSKVPGARVYTWNLDNVPAYDDEDDAPSWYDPYPSIQLSEFQSWKEVNDWALSLFQTDGKVSGALAKKIRSIRETCPTKEAEVLAALRFVQDEVRYLGIEMGPNTHQPHDPGQVVDQRFGDCKDKTLLLCTMLRNLGIPADPVLINTDDKSRLLRELPSTDDFDHATVRVWLDGKYYWLDPTISFQRGRLRDIAYPDYQCGLVLTDTTTALTVIPLQDKGMVSCHELFWIDSVSGSARMDVTTRYSGSFADDARGDFNTSSRGEIQKNYLDFYADSYEGIRVRDSIGVVDTAVDGSFVTHEYYTVPKLWTRDAGGPKASFDASLIRSILPKLKDKNRNEPFALSFPDHYVETLEVRLPEDYDLASRNKVVEDPGFIFHTSVKSFGHTVRLTYTYETRKDFIQAGDSRSAYRHLDKVRDELGYALGAGWEEDEEGGSHPMRYLWVGILIGVLGTTVVFLLVRRRPAK</sequence>
<dbReference type="OrthoDB" id="98874at2"/>
<dbReference type="Proteomes" id="UP000294498">
    <property type="component" value="Unassembled WGS sequence"/>
</dbReference>
<evidence type="ECO:0000313" key="3">
    <source>
        <dbReference type="EMBL" id="TDW99211.1"/>
    </source>
</evidence>
<proteinExistence type="predicted"/>
<dbReference type="Pfam" id="PF12969">
    <property type="entry name" value="DUF3857"/>
    <property type="match status" value="1"/>
</dbReference>
<comment type="caution">
    <text evidence="3">The sequence shown here is derived from an EMBL/GenBank/DDBJ whole genome shotgun (WGS) entry which is preliminary data.</text>
</comment>
<protein>
    <submittedName>
        <fullName evidence="3">Transglutaminase superfamily protein</fullName>
    </submittedName>
</protein>
<dbReference type="SMART" id="SM00460">
    <property type="entry name" value="TGc"/>
    <property type="match status" value="1"/>
</dbReference>
<dbReference type="Pfam" id="PF01841">
    <property type="entry name" value="Transglut_core"/>
    <property type="match status" value="1"/>
</dbReference>
<dbReference type="Gene3D" id="2.60.40.3140">
    <property type="match status" value="1"/>
</dbReference>
<feature type="domain" description="Transglutaminase-like" evidence="2">
    <location>
        <begin position="320"/>
        <end position="389"/>
    </location>
</feature>
<reference evidence="3 4" key="1">
    <citation type="submission" date="2019-03" db="EMBL/GenBank/DDBJ databases">
        <title>Genomic Encyclopedia of Type Strains, Phase IV (KMG-IV): sequencing the most valuable type-strain genomes for metagenomic binning, comparative biology and taxonomic classification.</title>
        <authorList>
            <person name="Goeker M."/>
        </authorList>
    </citation>
    <scope>NUCLEOTIDE SEQUENCE [LARGE SCALE GENOMIC DNA]</scope>
    <source>
        <strain evidence="3 4">DSM 100059</strain>
    </source>
</reference>
<dbReference type="Gene3D" id="3.10.620.30">
    <property type="match status" value="1"/>
</dbReference>
<organism evidence="3 4">
    <name type="scientific">Dinghuibacter silviterrae</name>
    <dbReference type="NCBI Taxonomy" id="1539049"/>
    <lineage>
        <taxon>Bacteria</taxon>
        <taxon>Pseudomonadati</taxon>
        <taxon>Bacteroidota</taxon>
        <taxon>Chitinophagia</taxon>
        <taxon>Chitinophagales</taxon>
        <taxon>Chitinophagaceae</taxon>
        <taxon>Dinghuibacter</taxon>
    </lineage>
</organism>